<dbReference type="KEGG" id="fcy:FRACYDRAFT_193007"/>
<feature type="region of interest" description="Disordered" evidence="1">
    <location>
        <begin position="1"/>
        <end position="55"/>
    </location>
</feature>
<dbReference type="EMBL" id="KV784369">
    <property type="protein sequence ID" value="OEU10992.1"/>
    <property type="molecule type" value="Genomic_DNA"/>
</dbReference>
<proteinExistence type="predicted"/>
<dbReference type="InParanoid" id="A0A1E7EYJ5"/>
<gene>
    <name evidence="2" type="ORF">FRACYDRAFT_193007</name>
</gene>
<dbReference type="Proteomes" id="UP000095751">
    <property type="component" value="Unassembled WGS sequence"/>
</dbReference>
<evidence type="ECO:0000313" key="3">
    <source>
        <dbReference type="Proteomes" id="UP000095751"/>
    </source>
</evidence>
<name>A0A1E7EYJ5_9STRA</name>
<dbReference type="OrthoDB" id="1902587at2759"/>
<accession>A0A1E7EYJ5</accession>
<evidence type="ECO:0000313" key="2">
    <source>
        <dbReference type="EMBL" id="OEU10992.1"/>
    </source>
</evidence>
<protein>
    <submittedName>
        <fullName evidence="2">Uncharacterized protein</fullName>
    </submittedName>
</protein>
<organism evidence="2 3">
    <name type="scientific">Fragilariopsis cylindrus CCMP1102</name>
    <dbReference type="NCBI Taxonomy" id="635003"/>
    <lineage>
        <taxon>Eukaryota</taxon>
        <taxon>Sar</taxon>
        <taxon>Stramenopiles</taxon>
        <taxon>Ochrophyta</taxon>
        <taxon>Bacillariophyta</taxon>
        <taxon>Bacillariophyceae</taxon>
        <taxon>Bacillariophycidae</taxon>
        <taxon>Bacillariales</taxon>
        <taxon>Bacillariaceae</taxon>
        <taxon>Fragilariopsis</taxon>
    </lineage>
</organism>
<keyword evidence="3" id="KW-1185">Reference proteome</keyword>
<evidence type="ECO:0000256" key="1">
    <source>
        <dbReference type="SAM" id="MobiDB-lite"/>
    </source>
</evidence>
<dbReference type="AlphaFoldDB" id="A0A1E7EYJ5"/>
<feature type="compositionally biased region" description="Low complexity" evidence="1">
    <location>
        <begin position="12"/>
        <end position="25"/>
    </location>
</feature>
<sequence length="129" mass="13449">MNDVKASRITTSSSASSAQSQAQAQGRSPSAISIGEDDFGLAGGSGEQGGETNEVRVEPDTHDELMYALGVNLARQLGDIRPLVESGEELAQVAKGLLDTVVGRLNDDGQRLLLSKRGGELDQLIAGRA</sequence>
<reference evidence="2 3" key="1">
    <citation type="submission" date="2016-09" db="EMBL/GenBank/DDBJ databases">
        <title>Extensive genetic diversity and differential bi-allelic expression allows diatom success in the polar Southern Ocean.</title>
        <authorList>
            <consortium name="DOE Joint Genome Institute"/>
            <person name="Mock T."/>
            <person name="Otillar R.P."/>
            <person name="Strauss J."/>
            <person name="Dupont C."/>
            <person name="Frickenhaus S."/>
            <person name="Maumus F."/>
            <person name="Mcmullan M."/>
            <person name="Sanges R."/>
            <person name="Schmutz J."/>
            <person name="Toseland A."/>
            <person name="Valas R."/>
            <person name="Veluchamy A."/>
            <person name="Ward B.J."/>
            <person name="Allen A."/>
            <person name="Barry K."/>
            <person name="Falciatore A."/>
            <person name="Ferrante M."/>
            <person name="Fortunato A.E."/>
            <person name="Gloeckner G."/>
            <person name="Gruber A."/>
            <person name="Hipkin R."/>
            <person name="Janech M."/>
            <person name="Kroth P."/>
            <person name="Leese F."/>
            <person name="Lindquist E."/>
            <person name="Lyon B.R."/>
            <person name="Martin J."/>
            <person name="Mayer C."/>
            <person name="Parker M."/>
            <person name="Quesneville H."/>
            <person name="Raymond J."/>
            <person name="Uhlig C."/>
            <person name="Valentin K.U."/>
            <person name="Worden A.Z."/>
            <person name="Armbrust E.V."/>
            <person name="Bowler C."/>
            <person name="Green B."/>
            <person name="Moulton V."/>
            <person name="Van Oosterhout C."/>
            <person name="Grigoriev I."/>
        </authorList>
    </citation>
    <scope>NUCLEOTIDE SEQUENCE [LARGE SCALE GENOMIC DNA]</scope>
    <source>
        <strain evidence="2 3">CCMP1102</strain>
    </source>
</reference>